<keyword evidence="3" id="KW-0547">Nucleotide-binding</keyword>
<name>A0ABQ6T1G9_9GAMM</name>
<gene>
    <name evidence="3" type="ORF">FJU31_08390</name>
</gene>
<evidence type="ECO:0000313" key="4">
    <source>
        <dbReference type="Proteomes" id="UP000326367"/>
    </source>
</evidence>
<dbReference type="SUPFAM" id="SSF52540">
    <property type="entry name" value="P-loop containing nucleoside triphosphate hydrolases"/>
    <property type="match status" value="2"/>
</dbReference>
<dbReference type="InterPro" id="IPR048428">
    <property type="entry name" value="YobI-NTPase"/>
</dbReference>
<dbReference type="Proteomes" id="UP000326367">
    <property type="component" value="Unassembled WGS sequence"/>
</dbReference>
<keyword evidence="4" id="KW-1185">Reference proteome</keyword>
<comment type="caution">
    <text evidence="3">The sequence shown here is derived from an EMBL/GenBank/DDBJ whole genome shotgun (WGS) entry which is preliminary data.</text>
</comment>
<evidence type="ECO:0000259" key="2">
    <source>
        <dbReference type="Pfam" id="PF20693"/>
    </source>
</evidence>
<evidence type="ECO:0000256" key="1">
    <source>
        <dbReference type="SAM" id="Phobius"/>
    </source>
</evidence>
<dbReference type="Pfam" id="PF20693">
    <property type="entry name" value="YobI-ATPase"/>
    <property type="match status" value="1"/>
</dbReference>
<organism evidence="3 4">
    <name type="scientific">Stenotrophomonas cyclobalanopsidis</name>
    <dbReference type="NCBI Taxonomy" id="2771362"/>
    <lineage>
        <taxon>Bacteria</taxon>
        <taxon>Pseudomonadati</taxon>
        <taxon>Pseudomonadota</taxon>
        <taxon>Gammaproteobacteria</taxon>
        <taxon>Lysobacterales</taxon>
        <taxon>Lysobacteraceae</taxon>
        <taxon>Stenotrophomonas</taxon>
    </lineage>
</organism>
<feature type="transmembrane region" description="Helical" evidence="1">
    <location>
        <begin position="151"/>
        <end position="170"/>
    </location>
</feature>
<dbReference type="InterPro" id="IPR027417">
    <property type="entry name" value="P-loop_NTPase"/>
</dbReference>
<dbReference type="GO" id="GO:0005524">
    <property type="term" value="F:ATP binding"/>
    <property type="evidence" value="ECO:0007669"/>
    <property type="project" value="UniProtKB-KW"/>
</dbReference>
<reference evidence="3 4" key="1">
    <citation type="journal article" date="2020" name="Antonie Van Leeuwenhoek">
        <title>Stenotrophomonas cyclobalanopsidis sp. nov., isolated from the leaf spot disease of Cyclobalanopsis patelliformis.</title>
        <authorList>
            <person name="Bian D.R."/>
            <person name="Xue H."/>
            <person name="Piao C.G."/>
            <person name="Li Y."/>
        </authorList>
    </citation>
    <scope>NUCLEOTIDE SEQUENCE [LARGE SCALE GENOMIC DNA]</scope>
    <source>
        <strain evidence="3 4">TPQG1-4</strain>
    </source>
</reference>
<accession>A0ABQ6T1G9</accession>
<sequence>MLERSVVLLKESGDKLRKIVAKMAGRRGRSTQTAELPTKFIDLAPTSKADEAGVYSEALVYATDNPRVSNIALTGPYGSGKSSIIKSFVQRYRRPVLQISLAAFLAESAPSKGKVSKQEIERSILQQMLYGADANQLPLSRFKRIESPGRWSILFSLFAIIGATASWNIFQKRDEIIDGTYFLPVSIGNLPHYIWFAIGASFLWITIYKVYKASFGVSLKSISLKDIEITPAAVSQESILNRHLDEIVYFFQSTNYDLVIIEDLDRFDDPDIFVTLREINSLVNANAGVKRPIRFLYALRDDMFINTERTKFFEFIIPVIPIINSSNSIDKVLEQGKRLSLDSRFDQQFLREVSRYLNDLRLIHNIFNEYAIYAANLELDDENVLDANKLLAVLIYKNVFPRDFESLHSGKGNLAKILARHDELIARAEVKNRSEIDEVEASLASAERQVPTDLLELRRIYAMALVERLPPLASRVGRNSQTMIEIGNLVRSDDFDQIISAEQVVVTINNYYGASNQNVDISGLQSEVDSLRAFSDRQKEIQRRAAEFKSLAAKKLQSLRMSGAGLRSAKFNEIIRISAEELEDIFNDFGDGHELARFLILEGHIDDTYYQYTSLFHAGRMSPNDNKFLIKIRGFIVPPPDFPIDNVKEVIAGMRGEDFRQPYVLNVKIVDCLLSNATTYREQLAKMFTYMASDFDNCEAFFASYYVAGAEIPKLVDGLQATWPGYVPAILDERGFSHIGQVIAHLSEQALEALPVTYPKVSQFVSDKLARVLALGIDFDPSRLALLGIEVQDLSSVEGFPGVARFLFEEGFYTLSIENLEFIFHAILGVNDLTPLRTQNFTTVTGMDNPQLISRIEDGFELYLKDVLLPLHSDTRESVAAILNLLGREDVDFDVISTILERQSATIQSFDDVPVRFQSLVFQLGRIEASWENCRAFMNSDAFDAGVLTGFLETKAALDALTAQPIAGDDKTAKLRLFLISNNALEDTTYRAYVKQLPRTFSKFPDELDASKWRILIEEARISFSNDTVSALAEQIDLQLLFVAKNIDKYLMEVAEFGLDDDFREKLLSENIGDAQKLATIRAMDLTSLGGLPARAGKVGMILEQIGADTVMLNAEGARAAIVNSEPVRIQISLFNRYEKILSSAEVRGILAELPRPYSEINVGYHKPTIENNVQNVELVNWLRRRKIISSWRLSLLGDIRINLFRSSGNA</sequence>
<keyword evidence="1" id="KW-1133">Transmembrane helix</keyword>
<dbReference type="EMBL" id="VYKI01000008">
    <property type="protein sequence ID" value="KAA8999532.1"/>
    <property type="molecule type" value="Genomic_DNA"/>
</dbReference>
<keyword evidence="3" id="KW-0067">ATP-binding</keyword>
<feature type="domain" description="YobI-like P-loop NTPase" evidence="2">
    <location>
        <begin position="55"/>
        <end position="414"/>
    </location>
</feature>
<proteinExistence type="predicted"/>
<evidence type="ECO:0000313" key="3">
    <source>
        <dbReference type="EMBL" id="KAA8999532.1"/>
    </source>
</evidence>
<feature type="transmembrane region" description="Helical" evidence="1">
    <location>
        <begin position="190"/>
        <end position="211"/>
    </location>
</feature>
<dbReference type="RefSeq" id="WP_150454337.1">
    <property type="nucleotide sequence ID" value="NZ_VYKI01000008.1"/>
</dbReference>
<keyword evidence="1" id="KW-0472">Membrane</keyword>
<keyword evidence="1" id="KW-0812">Transmembrane</keyword>
<protein>
    <submittedName>
        <fullName evidence="3">ATP-binding protein</fullName>
    </submittedName>
</protein>